<evidence type="ECO:0000313" key="3">
    <source>
        <dbReference type="EMBL" id="ORY20646.1"/>
    </source>
</evidence>
<feature type="signal peptide" evidence="2">
    <location>
        <begin position="1"/>
        <end position="18"/>
    </location>
</feature>
<protein>
    <recommendedName>
        <fullName evidence="5">Extracellular membrane protein CFEM domain-containing protein</fullName>
    </recommendedName>
</protein>
<feature type="compositionally biased region" description="Polar residues" evidence="1">
    <location>
        <begin position="75"/>
        <end position="86"/>
    </location>
</feature>
<proteinExistence type="predicted"/>
<gene>
    <name evidence="3" type="ORF">LY90DRAFT_676649</name>
</gene>
<dbReference type="AlphaFoldDB" id="A0A1Y2ADR8"/>
<comment type="caution">
    <text evidence="3">The sequence shown here is derived from an EMBL/GenBank/DDBJ whole genome shotgun (WGS) entry which is preliminary data.</text>
</comment>
<organism evidence="3 4">
    <name type="scientific">Neocallimastix californiae</name>
    <dbReference type="NCBI Taxonomy" id="1754190"/>
    <lineage>
        <taxon>Eukaryota</taxon>
        <taxon>Fungi</taxon>
        <taxon>Fungi incertae sedis</taxon>
        <taxon>Chytridiomycota</taxon>
        <taxon>Chytridiomycota incertae sedis</taxon>
        <taxon>Neocallimastigomycetes</taxon>
        <taxon>Neocallimastigales</taxon>
        <taxon>Neocallimastigaceae</taxon>
        <taxon>Neocallimastix</taxon>
    </lineage>
</organism>
<name>A0A1Y2ADR8_9FUNG</name>
<feature type="compositionally biased region" description="Low complexity" evidence="1">
    <location>
        <begin position="87"/>
        <end position="110"/>
    </location>
</feature>
<dbReference type="OrthoDB" id="10589573at2759"/>
<sequence length="300" mass="32631">MKFTTPIIALLAATSAYSFTLEKRVNEDDIAQIQNQLQNEDIQKIAEEHKDEINDALNQSGISTEDKEKIDQMMNGLSSGTSTNPLSGSAPSTGSDSSNPTSNDNTTGTTFATGEGSAFDPKCKALIEKYYGCLPRKMDKSNYDQCCDRFNSDECAKIVNTKLTDNVECKNAKDDEVFLNKILGTMFLACAKDGNSYCPISKLYKEGKELSKDAVNDSCKKTACREKAISGISSIKALQQDMASVANAFSQKTKRGDFNNMDEALAILNSKECEAQASSALAIKMGSSLLLTAALFLYFF</sequence>
<reference evidence="3 4" key="1">
    <citation type="submission" date="2016-08" db="EMBL/GenBank/DDBJ databases">
        <title>A Parts List for Fungal Cellulosomes Revealed by Comparative Genomics.</title>
        <authorList>
            <consortium name="DOE Joint Genome Institute"/>
            <person name="Haitjema C.H."/>
            <person name="Gilmore S.P."/>
            <person name="Henske J.K."/>
            <person name="Solomon K.V."/>
            <person name="De Groot R."/>
            <person name="Kuo A."/>
            <person name="Mondo S.J."/>
            <person name="Salamov A.A."/>
            <person name="Labutti K."/>
            <person name="Zhao Z."/>
            <person name="Chiniquy J."/>
            <person name="Barry K."/>
            <person name="Brewer H.M."/>
            <person name="Purvine S.O."/>
            <person name="Wright A.T."/>
            <person name="Boxma B."/>
            <person name="Van Alen T."/>
            <person name="Hackstein J.H."/>
            <person name="Baker S.E."/>
            <person name="Grigoriev I.V."/>
            <person name="O'Malley M.A."/>
        </authorList>
    </citation>
    <scope>NUCLEOTIDE SEQUENCE [LARGE SCALE GENOMIC DNA]</scope>
    <source>
        <strain evidence="3 4">G1</strain>
    </source>
</reference>
<dbReference type="Proteomes" id="UP000193920">
    <property type="component" value="Unassembled WGS sequence"/>
</dbReference>
<evidence type="ECO:0000256" key="1">
    <source>
        <dbReference type="SAM" id="MobiDB-lite"/>
    </source>
</evidence>
<keyword evidence="2" id="KW-0732">Signal</keyword>
<accession>A0A1Y2ADR8</accession>
<evidence type="ECO:0000256" key="2">
    <source>
        <dbReference type="SAM" id="SignalP"/>
    </source>
</evidence>
<keyword evidence="4" id="KW-1185">Reference proteome</keyword>
<feature type="region of interest" description="Disordered" evidence="1">
    <location>
        <begin position="74"/>
        <end position="113"/>
    </location>
</feature>
<dbReference type="EMBL" id="MCOG01000283">
    <property type="protein sequence ID" value="ORY20646.1"/>
    <property type="molecule type" value="Genomic_DNA"/>
</dbReference>
<evidence type="ECO:0000313" key="4">
    <source>
        <dbReference type="Proteomes" id="UP000193920"/>
    </source>
</evidence>
<evidence type="ECO:0008006" key="5">
    <source>
        <dbReference type="Google" id="ProtNLM"/>
    </source>
</evidence>
<feature type="chain" id="PRO_5013073284" description="Extracellular membrane protein CFEM domain-containing protein" evidence="2">
    <location>
        <begin position="19"/>
        <end position="300"/>
    </location>
</feature>